<evidence type="ECO:0000313" key="1">
    <source>
        <dbReference type="EMBL" id="CAG7820945.1"/>
    </source>
</evidence>
<accession>A0A8J2PN95</accession>
<reference evidence="1" key="1">
    <citation type="submission" date="2021-06" db="EMBL/GenBank/DDBJ databases">
        <authorList>
            <person name="Hodson N. C."/>
            <person name="Mongue J. A."/>
            <person name="Jaron S. K."/>
        </authorList>
    </citation>
    <scope>NUCLEOTIDE SEQUENCE</scope>
</reference>
<feature type="non-terminal residue" evidence="1">
    <location>
        <position position="43"/>
    </location>
</feature>
<protein>
    <submittedName>
        <fullName evidence="1">Uncharacterized protein</fullName>
    </submittedName>
</protein>
<dbReference type="AlphaFoldDB" id="A0A8J2PN95"/>
<dbReference type="EMBL" id="CAJVCH010495466">
    <property type="protein sequence ID" value="CAG7820945.1"/>
    <property type="molecule type" value="Genomic_DNA"/>
</dbReference>
<sequence length="43" mass="4645">ERKGLNGNGNCFGGGCNFQPDTLHGNFPHKPWEFWGRGNAAVG</sequence>
<dbReference type="Proteomes" id="UP000708208">
    <property type="component" value="Unassembled WGS sequence"/>
</dbReference>
<organism evidence="1 2">
    <name type="scientific">Allacma fusca</name>
    <dbReference type="NCBI Taxonomy" id="39272"/>
    <lineage>
        <taxon>Eukaryota</taxon>
        <taxon>Metazoa</taxon>
        <taxon>Ecdysozoa</taxon>
        <taxon>Arthropoda</taxon>
        <taxon>Hexapoda</taxon>
        <taxon>Collembola</taxon>
        <taxon>Symphypleona</taxon>
        <taxon>Sminthuridae</taxon>
        <taxon>Allacma</taxon>
    </lineage>
</organism>
<proteinExistence type="predicted"/>
<keyword evidence="2" id="KW-1185">Reference proteome</keyword>
<gene>
    <name evidence="1" type="ORF">AFUS01_LOCUS31313</name>
</gene>
<evidence type="ECO:0000313" key="2">
    <source>
        <dbReference type="Proteomes" id="UP000708208"/>
    </source>
</evidence>
<comment type="caution">
    <text evidence="1">The sequence shown here is derived from an EMBL/GenBank/DDBJ whole genome shotgun (WGS) entry which is preliminary data.</text>
</comment>
<name>A0A8J2PN95_9HEXA</name>